<evidence type="ECO:0000313" key="6">
    <source>
        <dbReference type="EMBL" id="NWK56447.1"/>
    </source>
</evidence>
<keyword evidence="7" id="KW-1185">Reference proteome</keyword>
<sequence length="227" mass="25355">MSTTNDQTLLDTIREELFTCVVGDVMDAMGHLHQYLPPQIRPVSEHMRIVGRAKTVLEADCSGRRVHHEDRDHAFGVMFDALDSLKENEVYICTGSSPNYACWGELMSTAAMHRGAAGAVVEGYSRDTSGIRSLDFPSFSMGFYGQDQGMRGRVIDYDCPIEFSNKVLVNPGDIVFGDIDGVVIIPREIETEVIDAALEKVRGENMVRKLIEEGMPTRQVWDEYGIM</sequence>
<dbReference type="CDD" id="cd16841">
    <property type="entry name" value="RraA_family"/>
    <property type="match status" value="1"/>
</dbReference>
<evidence type="ECO:0000256" key="3">
    <source>
        <dbReference type="ARBA" id="ARBA00029596"/>
    </source>
</evidence>
<keyword evidence="5" id="KW-0460">Magnesium</keyword>
<protein>
    <recommendedName>
        <fullName evidence="2">Putative 4-hydroxy-4-methyl-2-oxoglutarate aldolase</fullName>
    </recommendedName>
    <alternativeName>
        <fullName evidence="3">Regulator of ribonuclease activity homolog</fullName>
    </alternativeName>
    <alternativeName>
        <fullName evidence="4">RraA-like protein</fullName>
    </alternativeName>
</protein>
<evidence type="ECO:0000256" key="4">
    <source>
        <dbReference type="ARBA" id="ARBA00030169"/>
    </source>
</evidence>
<gene>
    <name evidence="6" type="ORF">HW115_12565</name>
</gene>
<dbReference type="EMBL" id="JACBAZ010000004">
    <property type="protein sequence ID" value="NWK56447.1"/>
    <property type="molecule type" value="Genomic_DNA"/>
</dbReference>
<dbReference type="SUPFAM" id="SSF89562">
    <property type="entry name" value="RraA-like"/>
    <property type="match status" value="1"/>
</dbReference>
<dbReference type="GO" id="GO:0046872">
    <property type="term" value="F:metal ion binding"/>
    <property type="evidence" value="ECO:0007669"/>
    <property type="project" value="UniProtKB-KW"/>
</dbReference>
<comment type="cofactor">
    <cofactor evidence="5">
        <name>Mg(2+)</name>
        <dbReference type="ChEBI" id="CHEBI:18420"/>
    </cofactor>
</comment>
<reference evidence="6 7" key="1">
    <citation type="submission" date="2020-07" db="EMBL/GenBank/DDBJ databases">
        <title>Roseicoccus Jingziensis gen. nov., sp. nov., isolated from coastal seawater.</title>
        <authorList>
            <person name="Feng X."/>
        </authorList>
    </citation>
    <scope>NUCLEOTIDE SEQUENCE [LARGE SCALE GENOMIC DNA]</scope>
    <source>
        <strain evidence="6 7">N1E253</strain>
    </source>
</reference>
<proteinExistence type="predicted"/>
<dbReference type="GO" id="GO:0008948">
    <property type="term" value="F:oxaloacetate decarboxylase activity"/>
    <property type="evidence" value="ECO:0007669"/>
    <property type="project" value="TreeGrafter"/>
</dbReference>
<comment type="caution">
    <text evidence="6">The sequence shown here is derived from an EMBL/GenBank/DDBJ whole genome shotgun (WGS) entry which is preliminary data.</text>
</comment>
<dbReference type="Proteomes" id="UP000557872">
    <property type="component" value="Unassembled WGS sequence"/>
</dbReference>
<comment type="cofactor">
    <cofactor evidence="1">
        <name>a divalent metal cation</name>
        <dbReference type="ChEBI" id="CHEBI:60240"/>
    </cofactor>
</comment>
<evidence type="ECO:0000313" key="7">
    <source>
        <dbReference type="Proteomes" id="UP000557872"/>
    </source>
</evidence>
<name>A0A851GN44_9BACT</name>
<dbReference type="PANTHER" id="PTHR33254:SF4">
    <property type="entry name" value="4-HYDROXY-4-METHYL-2-OXOGLUTARATE ALDOLASE 3-RELATED"/>
    <property type="match status" value="1"/>
</dbReference>
<dbReference type="AlphaFoldDB" id="A0A851GN44"/>
<feature type="binding site" evidence="5">
    <location>
        <position position="126"/>
    </location>
    <ligand>
        <name>substrate</name>
    </ligand>
</feature>
<evidence type="ECO:0000256" key="2">
    <source>
        <dbReference type="ARBA" id="ARBA00016549"/>
    </source>
</evidence>
<feature type="binding site" evidence="5">
    <location>
        <begin position="104"/>
        <end position="107"/>
    </location>
    <ligand>
        <name>substrate</name>
    </ligand>
</feature>
<organism evidence="6 7">
    <name type="scientific">Oceaniferula marina</name>
    <dbReference type="NCBI Taxonomy" id="2748318"/>
    <lineage>
        <taxon>Bacteria</taxon>
        <taxon>Pseudomonadati</taxon>
        <taxon>Verrucomicrobiota</taxon>
        <taxon>Verrucomicrobiia</taxon>
        <taxon>Verrucomicrobiales</taxon>
        <taxon>Verrucomicrobiaceae</taxon>
        <taxon>Oceaniferula</taxon>
    </lineage>
</organism>
<dbReference type="RefSeq" id="WP_178933222.1">
    <property type="nucleotide sequence ID" value="NZ_JACBAZ010000004.1"/>
</dbReference>
<dbReference type="InterPro" id="IPR005493">
    <property type="entry name" value="RraA/RraA-like"/>
</dbReference>
<dbReference type="GO" id="GO:0047443">
    <property type="term" value="F:4-hydroxy-4-methyl-2-oxoglutarate aldolase activity"/>
    <property type="evidence" value="ECO:0007669"/>
    <property type="project" value="TreeGrafter"/>
</dbReference>
<evidence type="ECO:0000256" key="5">
    <source>
        <dbReference type="PIRSR" id="PIRSR605493-1"/>
    </source>
</evidence>
<dbReference type="Gene3D" id="3.50.30.40">
    <property type="entry name" value="Ribonuclease E inhibitor RraA/RraA-like"/>
    <property type="match status" value="1"/>
</dbReference>
<evidence type="ECO:0000256" key="1">
    <source>
        <dbReference type="ARBA" id="ARBA00001968"/>
    </source>
</evidence>
<dbReference type="Pfam" id="PF03737">
    <property type="entry name" value="RraA-like"/>
    <property type="match status" value="1"/>
</dbReference>
<feature type="binding site" evidence="5">
    <location>
        <position position="127"/>
    </location>
    <ligand>
        <name>Mg(2+)</name>
        <dbReference type="ChEBI" id="CHEBI:18420"/>
    </ligand>
</feature>
<dbReference type="InterPro" id="IPR036704">
    <property type="entry name" value="RraA/RraA-like_sf"/>
</dbReference>
<keyword evidence="5" id="KW-0479">Metal-binding</keyword>
<accession>A0A851GN44</accession>
<dbReference type="PANTHER" id="PTHR33254">
    <property type="entry name" value="4-HYDROXY-4-METHYL-2-OXOGLUTARATE ALDOLASE 3-RELATED"/>
    <property type="match status" value="1"/>
</dbReference>